<reference evidence="2" key="1">
    <citation type="submission" date="2010-06" db="EMBL/GenBank/DDBJ databases">
        <authorList>
            <person name="Muzny D."/>
            <person name="Qin X."/>
            <person name="Buhay C."/>
            <person name="Dugan-Rocha S."/>
            <person name="Ding Y."/>
            <person name="Chen G."/>
            <person name="Hawes A."/>
            <person name="Holder M."/>
            <person name="Jhangiani S."/>
            <person name="Johnson A."/>
            <person name="Khan Z."/>
            <person name="Li Z."/>
            <person name="Liu W."/>
            <person name="Liu X."/>
            <person name="Perez L."/>
            <person name="Shen H."/>
            <person name="Wang Q."/>
            <person name="Watt J."/>
            <person name="Xi L."/>
            <person name="Xin Y."/>
            <person name="Zhou J."/>
            <person name="Deng J."/>
            <person name="Jiang H."/>
            <person name="Liu Y."/>
            <person name="Qu J."/>
            <person name="Song X.-Z."/>
            <person name="Zhang L."/>
            <person name="Villasana D."/>
            <person name="Johnson A."/>
            <person name="Liu J."/>
            <person name="Liyanage D."/>
            <person name="Lorensuhewa L."/>
            <person name="Robinson T."/>
            <person name="Song A."/>
            <person name="Song B.-B."/>
            <person name="Dinh H."/>
            <person name="Thornton R."/>
            <person name="Coyle M."/>
            <person name="Francisco L."/>
            <person name="Jackson L."/>
            <person name="Javaid M."/>
            <person name="Korchina V."/>
            <person name="Kovar C."/>
            <person name="Mata R."/>
            <person name="Mathew T."/>
            <person name="Ngo R."/>
            <person name="Nguyen L."/>
            <person name="Nguyen N."/>
            <person name="Okwuonu G."/>
            <person name="Ongeri F."/>
            <person name="Pham C."/>
            <person name="Simmons D."/>
            <person name="Wilczek-Boney K."/>
            <person name="Hale W."/>
            <person name="Jakkamsetti A."/>
            <person name="Pham P."/>
            <person name="Ruth R."/>
            <person name="San Lucas F."/>
            <person name="Warren J."/>
            <person name="Zhang J."/>
            <person name="Zhao Z."/>
            <person name="Zhou C."/>
            <person name="Zhu D."/>
            <person name="Lee S."/>
            <person name="Bess C."/>
            <person name="Blankenburg K."/>
            <person name="Forbes L."/>
            <person name="Fu Q."/>
            <person name="Gubbala S."/>
            <person name="Hirani K."/>
            <person name="Jayaseelan J.C."/>
            <person name="Lara F."/>
            <person name="Munidasa M."/>
            <person name="Palculict T."/>
            <person name="Patil S."/>
            <person name="Pu L.-L."/>
            <person name="Saada N."/>
            <person name="Tang L."/>
            <person name="Weissenberger G."/>
            <person name="Zhu Y."/>
            <person name="Hemphill L."/>
            <person name="Shang Y."/>
            <person name="Youmans B."/>
            <person name="Ayvaz T."/>
            <person name="Ross M."/>
            <person name="Santibanez J."/>
            <person name="Aqrawi P."/>
            <person name="Gross S."/>
            <person name="Joshi V."/>
            <person name="Fowler G."/>
            <person name="Nazareth L."/>
            <person name="Reid J."/>
            <person name="Worley K."/>
            <person name="Petrosino J."/>
            <person name="Highlander S."/>
            <person name="Gibbs R."/>
        </authorList>
    </citation>
    <scope>NUCLEOTIDE SEQUENCE [LARGE SCALE GENOMIC DNA]</scope>
    <source>
        <strain evidence="2">DSM 20601</strain>
    </source>
</reference>
<dbReference type="Proteomes" id="UP000010119">
    <property type="component" value="Unassembled WGS sequence"/>
</dbReference>
<dbReference type="HOGENOM" id="CLU_3235570_0_0_9"/>
<comment type="caution">
    <text evidence="2">The sequence shown here is derived from an EMBL/GenBank/DDBJ whole genome shotgun (WGS) entry which is preliminary data.</text>
</comment>
<evidence type="ECO:0000313" key="2">
    <source>
        <dbReference type="EMBL" id="EFI84401.1"/>
    </source>
</evidence>
<name>D7UXJ3_LISGR</name>
<protein>
    <submittedName>
        <fullName evidence="2">Uncharacterized protein</fullName>
    </submittedName>
</protein>
<keyword evidence="3" id="KW-1185">Reference proteome</keyword>
<evidence type="ECO:0000313" key="3">
    <source>
        <dbReference type="Proteomes" id="UP000010119"/>
    </source>
</evidence>
<proteinExistence type="predicted"/>
<dbReference type="AlphaFoldDB" id="D7UXJ3"/>
<keyword evidence="1" id="KW-0812">Transmembrane</keyword>
<accession>D7UXJ3</accession>
<feature type="transmembrane region" description="Helical" evidence="1">
    <location>
        <begin position="6"/>
        <end position="25"/>
    </location>
</feature>
<dbReference type="RefSeq" id="WP_003758148.1">
    <property type="nucleotide sequence ID" value="NZ_GL538353.1"/>
</dbReference>
<gene>
    <name evidence="2" type="ORF">HMPREF0556_10954</name>
</gene>
<dbReference type="EMBL" id="ACCR02000003">
    <property type="protein sequence ID" value="EFI84401.1"/>
    <property type="molecule type" value="Genomic_DNA"/>
</dbReference>
<keyword evidence="1" id="KW-0472">Membrane</keyword>
<keyword evidence="1" id="KW-1133">Transmembrane helix</keyword>
<organism evidence="2 3">
    <name type="scientific">Listeria grayi DSM 20601</name>
    <dbReference type="NCBI Taxonomy" id="525367"/>
    <lineage>
        <taxon>Bacteria</taxon>
        <taxon>Bacillati</taxon>
        <taxon>Bacillota</taxon>
        <taxon>Bacilli</taxon>
        <taxon>Bacillales</taxon>
        <taxon>Listeriaceae</taxon>
        <taxon>Listeria</taxon>
    </lineage>
</organism>
<evidence type="ECO:0000256" key="1">
    <source>
        <dbReference type="SAM" id="Phobius"/>
    </source>
</evidence>
<sequence length="43" mass="4788">METIGMILFGVIIIALLFFTSIVRGNAWKGFLDKLSGKDNNKD</sequence>